<reference evidence="2 3" key="1">
    <citation type="submission" date="2014-11" db="EMBL/GenBank/DDBJ databases">
        <title>Genome sequence of Flavihumibacter solisilvae 3-3.</title>
        <authorList>
            <person name="Zhou G."/>
            <person name="Li M."/>
            <person name="Wang G."/>
        </authorList>
    </citation>
    <scope>NUCLEOTIDE SEQUENCE [LARGE SCALE GENOMIC DNA]</scope>
    <source>
        <strain evidence="2 3">3-3</strain>
    </source>
</reference>
<evidence type="ECO:0000313" key="3">
    <source>
        <dbReference type="Proteomes" id="UP000031408"/>
    </source>
</evidence>
<organism evidence="2 3">
    <name type="scientific">Flavihumibacter solisilvae</name>
    <dbReference type="NCBI Taxonomy" id="1349421"/>
    <lineage>
        <taxon>Bacteria</taxon>
        <taxon>Pseudomonadati</taxon>
        <taxon>Bacteroidota</taxon>
        <taxon>Chitinophagia</taxon>
        <taxon>Chitinophagales</taxon>
        <taxon>Chitinophagaceae</taxon>
        <taxon>Flavihumibacter</taxon>
    </lineage>
</organism>
<dbReference type="PANTHER" id="PTHR23011">
    <property type="entry name" value="CYCLIC NUCLEOTIDE-BINDING DOMAIN CONTAINING PROTEIN"/>
    <property type="match status" value="1"/>
</dbReference>
<dbReference type="InterPro" id="IPR000595">
    <property type="entry name" value="cNMP-bd_dom"/>
</dbReference>
<name>A0A0C1LK08_9BACT</name>
<dbReference type="Pfam" id="PF00027">
    <property type="entry name" value="cNMP_binding"/>
    <property type="match status" value="1"/>
</dbReference>
<protein>
    <recommendedName>
        <fullName evidence="1">Cyclic nucleotide-binding domain-containing protein</fullName>
    </recommendedName>
</protein>
<evidence type="ECO:0000313" key="2">
    <source>
        <dbReference type="EMBL" id="KIC95723.1"/>
    </source>
</evidence>
<gene>
    <name evidence="2" type="ORF">OI18_04510</name>
</gene>
<dbReference type="EMBL" id="JSVC01000005">
    <property type="protein sequence ID" value="KIC95723.1"/>
    <property type="molecule type" value="Genomic_DNA"/>
</dbReference>
<dbReference type="CDD" id="cd00038">
    <property type="entry name" value="CAP_ED"/>
    <property type="match status" value="1"/>
</dbReference>
<keyword evidence="3" id="KW-1185">Reference proteome</keyword>
<dbReference type="InterPro" id="IPR014710">
    <property type="entry name" value="RmlC-like_jellyroll"/>
</dbReference>
<dbReference type="Proteomes" id="UP000031408">
    <property type="component" value="Unassembled WGS sequence"/>
</dbReference>
<feature type="domain" description="Cyclic nucleotide-binding" evidence="1">
    <location>
        <begin position="22"/>
        <end position="137"/>
    </location>
</feature>
<dbReference type="InterPro" id="IPR018488">
    <property type="entry name" value="cNMP-bd_CS"/>
</dbReference>
<dbReference type="STRING" id="1349421.OI18_04510"/>
<dbReference type="SMART" id="SM00100">
    <property type="entry name" value="cNMP"/>
    <property type="match status" value="1"/>
</dbReference>
<accession>A0A0C1LK08</accession>
<evidence type="ECO:0000259" key="1">
    <source>
        <dbReference type="PROSITE" id="PS50042"/>
    </source>
</evidence>
<dbReference type="Gene3D" id="2.60.120.10">
    <property type="entry name" value="Jelly Rolls"/>
    <property type="match status" value="1"/>
</dbReference>
<comment type="caution">
    <text evidence="2">The sequence shown here is derived from an EMBL/GenBank/DDBJ whole genome shotgun (WGS) entry which is preliminary data.</text>
</comment>
<dbReference type="PANTHER" id="PTHR23011:SF28">
    <property type="entry name" value="CYCLIC NUCLEOTIDE-BINDING DOMAIN CONTAINING PROTEIN"/>
    <property type="match status" value="1"/>
</dbReference>
<dbReference type="InterPro" id="IPR018490">
    <property type="entry name" value="cNMP-bd_dom_sf"/>
</dbReference>
<dbReference type="AlphaFoldDB" id="A0A0C1LK08"/>
<dbReference type="SUPFAM" id="SSF51206">
    <property type="entry name" value="cAMP-binding domain-like"/>
    <property type="match status" value="1"/>
</dbReference>
<dbReference type="PROSITE" id="PS50042">
    <property type="entry name" value="CNMP_BINDING_3"/>
    <property type="match status" value="1"/>
</dbReference>
<sequence length="151" mass="17290">MITSNERLLLVEKVIILKSLTIFSDTPENILADLAPLMQEEDFEKETLLFREGDTGDCMFIIHRGEVRIHKNNTTLAVLKEKEVFGELSLLDAETRSASASCQTDCTLFRIDQEPFYELIDARPEVARGFIKILCQRLRAQNEKSVQSRNL</sequence>
<dbReference type="PROSITE" id="PS00889">
    <property type="entry name" value="CNMP_BINDING_2"/>
    <property type="match status" value="1"/>
</dbReference>
<proteinExistence type="predicted"/>